<comment type="similarity">
    <text evidence="1">Belongs to the transposase 8 family.</text>
</comment>
<dbReference type="GO" id="GO:0043565">
    <property type="term" value="F:sequence-specific DNA binding"/>
    <property type="evidence" value="ECO:0007669"/>
    <property type="project" value="InterPro"/>
</dbReference>
<protein>
    <recommendedName>
        <fullName evidence="4">Transposase</fullName>
    </recommendedName>
</protein>
<reference evidence="2 3" key="1">
    <citation type="submission" date="2016-01" db="EMBL/GenBank/DDBJ databases">
        <authorList>
            <person name="Regsiter A."/>
            <person name="william w."/>
        </authorList>
    </citation>
    <scope>NUCLEOTIDE SEQUENCE [LARGE SCALE GENOMIC DNA]</scope>
    <source>
        <strain evidence="2 3">CFBP 5494</strain>
    </source>
</reference>
<name>A0A9W5B4E4_9HYPH</name>
<dbReference type="PANTHER" id="PTHR37936:SF3">
    <property type="entry name" value="TRANSPOSASE INSC FOR INSERTION ELEMENT IS2A-RELATED"/>
    <property type="match status" value="1"/>
</dbReference>
<dbReference type="InterPro" id="IPR036388">
    <property type="entry name" value="WH-like_DNA-bd_sf"/>
</dbReference>
<dbReference type="Pfam" id="PF01527">
    <property type="entry name" value="HTH_Tnp_1"/>
    <property type="match status" value="1"/>
</dbReference>
<evidence type="ECO:0000256" key="1">
    <source>
        <dbReference type="ARBA" id="ARBA00009964"/>
    </source>
</evidence>
<dbReference type="EMBL" id="FBVY01000033">
    <property type="protein sequence ID" value="CUW97772.1"/>
    <property type="molecule type" value="Genomic_DNA"/>
</dbReference>
<dbReference type="SUPFAM" id="SSF48295">
    <property type="entry name" value="TrpR-like"/>
    <property type="match status" value="1"/>
</dbReference>
<dbReference type="RefSeq" id="WP_080823178.1">
    <property type="nucleotide sequence ID" value="NZ_LT009719.1"/>
</dbReference>
<evidence type="ECO:0000313" key="3">
    <source>
        <dbReference type="Proteomes" id="UP000191933"/>
    </source>
</evidence>
<evidence type="ECO:0008006" key="4">
    <source>
        <dbReference type="Google" id="ProtNLM"/>
    </source>
</evidence>
<sequence length="116" mass="12630">MIEAVPERFEGAPRQFRRRWSDDFKERAVAEAMEPGASVSAIARRIGIHPSQLFGWRRDARAEQGGSSVPAAVEADLGPICARAVIEVVIGDVIIRAGVDADEAHLSRVIRVVRSA</sequence>
<accession>A0A9W5B4E4</accession>
<dbReference type="AlphaFoldDB" id="A0A9W5B4E4"/>
<organism evidence="2 3">
    <name type="scientific">Agrobacterium genomosp. 2 str. CFBP 5494</name>
    <dbReference type="NCBI Taxonomy" id="1183436"/>
    <lineage>
        <taxon>Bacteria</taxon>
        <taxon>Pseudomonadati</taxon>
        <taxon>Pseudomonadota</taxon>
        <taxon>Alphaproteobacteria</taxon>
        <taxon>Hyphomicrobiales</taxon>
        <taxon>Rhizobiaceae</taxon>
        <taxon>Rhizobium/Agrobacterium group</taxon>
        <taxon>Agrobacterium</taxon>
        <taxon>Agrobacterium tumefaciens complex</taxon>
    </lineage>
</organism>
<evidence type="ECO:0000313" key="2">
    <source>
        <dbReference type="EMBL" id="CUW97772.1"/>
    </source>
</evidence>
<dbReference type="PANTHER" id="PTHR37936">
    <property type="entry name" value="TRANSPOSASE INSC FOR INSERTION ELEMENT IS2A-RELATED"/>
    <property type="match status" value="1"/>
</dbReference>
<dbReference type="GO" id="GO:0006313">
    <property type="term" value="P:DNA transposition"/>
    <property type="evidence" value="ECO:0007669"/>
    <property type="project" value="InterPro"/>
</dbReference>
<dbReference type="Gene3D" id="1.10.10.10">
    <property type="entry name" value="Winged helix-like DNA-binding domain superfamily/Winged helix DNA-binding domain"/>
    <property type="match status" value="1"/>
</dbReference>
<dbReference type="InterPro" id="IPR010921">
    <property type="entry name" value="Trp_repressor/repl_initiator"/>
</dbReference>
<dbReference type="GO" id="GO:0004803">
    <property type="term" value="F:transposase activity"/>
    <property type="evidence" value="ECO:0007669"/>
    <property type="project" value="InterPro"/>
</dbReference>
<comment type="caution">
    <text evidence="2">The sequence shown here is derived from an EMBL/GenBank/DDBJ whole genome shotgun (WGS) entry which is preliminary data.</text>
</comment>
<dbReference type="InterPro" id="IPR002514">
    <property type="entry name" value="Transposase_8"/>
</dbReference>
<gene>
    <name evidence="2" type="ORF">AGR2A_Lc40004</name>
</gene>
<proteinExistence type="inferred from homology"/>
<keyword evidence="3" id="KW-1185">Reference proteome</keyword>
<dbReference type="Proteomes" id="UP000191933">
    <property type="component" value="Unassembled WGS sequence"/>
</dbReference>